<dbReference type="Pfam" id="PF17809">
    <property type="entry name" value="UPA_2"/>
    <property type="match status" value="1"/>
</dbReference>
<dbReference type="PANTHER" id="PTHR24123:SF141">
    <property type="entry name" value="ANKYRIN 2, ISOFORM U"/>
    <property type="match status" value="1"/>
</dbReference>
<dbReference type="SMART" id="SM00218">
    <property type="entry name" value="ZU5"/>
    <property type="match status" value="1"/>
</dbReference>
<feature type="region of interest" description="Disordered" evidence="10">
    <location>
        <begin position="1567"/>
        <end position="1593"/>
    </location>
</feature>
<keyword evidence="14" id="KW-1185">Reference proteome</keyword>
<dbReference type="EMBL" id="UXUI01008077">
    <property type="protein sequence ID" value="VDD90430.1"/>
    <property type="molecule type" value="Genomic_DNA"/>
</dbReference>
<evidence type="ECO:0000256" key="2">
    <source>
        <dbReference type="ARBA" id="ARBA00004370"/>
    </source>
</evidence>
<dbReference type="WBParaSite" id="EVEC_0000557001-mRNA-1">
    <property type="protein sequence ID" value="EVEC_0000557001-mRNA-1"/>
    <property type="gene ID" value="EVEC_0000557001"/>
</dbReference>
<dbReference type="FunFam" id="2.60.220.30:FF:000002">
    <property type="entry name" value="Ankyrin-3 isoform 2"/>
    <property type="match status" value="1"/>
</dbReference>
<evidence type="ECO:0000256" key="1">
    <source>
        <dbReference type="ARBA" id="ARBA00004245"/>
    </source>
</evidence>
<dbReference type="SMART" id="SM00248">
    <property type="entry name" value="ANK"/>
    <property type="match status" value="19"/>
</dbReference>
<keyword evidence="5" id="KW-0677">Repeat</keyword>
<feature type="repeat" description="ANK" evidence="9">
    <location>
        <begin position="654"/>
        <end position="686"/>
    </location>
</feature>
<evidence type="ECO:0000313" key="15">
    <source>
        <dbReference type="WBParaSite" id="EVEC_0000557001-mRNA-1"/>
    </source>
</evidence>
<keyword evidence="3" id="KW-0963">Cytoplasm</keyword>
<evidence type="ECO:0000259" key="11">
    <source>
        <dbReference type="PROSITE" id="PS50017"/>
    </source>
</evidence>
<feature type="domain" description="Death" evidence="11">
    <location>
        <begin position="1400"/>
        <end position="1470"/>
    </location>
</feature>
<evidence type="ECO:0000256" key="7">
    <source>
        <dbReference type="ARBA" id="ARBA00023136"/>
    </source>
</evidence>
<name>A0A0N4V5Q5_ENTVE</name>
<dbReference type="FunFam" id="1.25.40.20:FF:000001">
    <property type="entry name" value="Ankyrin-2 isoform 2"/>
    <property type="match status" value="1"/>
</dbReference>
<feature type="region of interest" description="Disordered" evidence="10">
    <location>
        <begin position="1808"/>
        <end position="1876"/>
    </location>
</feature>
<protein>
    <submittedName>
        <fullName evidence="15">Ankyrin-2</fullName>
    </submittedName>
</protein>
<gene>
    <name evidence="13" type="ORF">EVEC_LOCUS5181</name>
</gene>
<feature type="repeat" description="ANK" evidence="9">
    <location>
        <begin position="291"/>
        <end position="323"/>
    </location>
</feature>
<feature type="repeat" description="ANK" evidence="9">
    <location>
        <begin position="357"/>
        <end position="389"/>
    </location>
</feature>
<dbReference type="PROSITE" id="PS51145">
    <property type="entry name" value="ZU5"/>
    <property type="match status" value="2"/>
</dbReference>
<dbReference type="InterPro" id="IPR002110">
    <property type="entry name" value="Ankyrin_rpt"/>
</dbReference>
<dbReference type="Pfam" id="PF00023">
    <property type="entry name" value="Ank"/>
    <property type="match status" value="2"/>
</dbReference>
<dbReference type="PANTHER" id="PTHR24123">
    <property type="entry name" value="ANKYRIN REPEAT-CONTAINING"/>
    <property type="match status" value="1"/>
</dbReference>
<sequence length="2123" mass="233713">MIRCINTQMAAQLLRIGDACKASFYRSRQYTDVALQHKSYIFYSLFIALDLEHNLTRWTSLCMDGFTPLAVALQQGHDRVVALLLENDTRGKVRLPALHIAAKKDDIKAATLLLQNEHNADVTSKSGFTPLHIAAHYGNENVAQLLLEKGANVNYQARHNISPLHVATKWGRANMVSLLLAHGAVIDCRTRDLLTPLHCAARSGHSQVVDLLLEKGAPIDARTKNGLAPLHMAAQGDHVETARTLLYHRAPVDDVTVDYLTPLHVAAHCGHVRVAKLLLDRNADPNARALNGFTPLHIACKKNRIKVVELLLKYRAAIEATTESGLSPLHVAAFMGAINIVIYLLQQGANADVATVRGETPLHLAARANQTDIVRVLVQHGAKVDATARELQTPLHIASRLGNTDIVALLLQAGASPNVATRDQYTPLHIAAKEGQEEVAAMLLDHGADKFLLTKKGFTPLHLAAKYGNYQVAKLLLERGTPVDIEGKNQVTPLHVAAHYNNDKVALLLLENGASAHAAAKNGYTPLHIAAKKNQMDIASTLLHYNANVNAESKAGFTPLHLAAQEGHREMSSLLIENGANVSAQAKNGLTAMHLCAQEDRVNVAEVLVQQNAAIDSPTKAGYTPLHVACHFGQINMVRFLIEHGAPVSATTRASYTPLHQAAQQGHNNVVKYLLEHGASPNAQTSSGQTPLSIAERLGYVSVVEALKTVTETTVITETTTVTEERYKPQNPEGMNETMFSDSEDEALVNPEDASHLRPLTQSPLLFSSSDDHDLSFFPNYTSSPYHSPAGPIVHTSSREDNQVTANAHIRDFSESLTQGLQDSTGVHLIHTAEPMLSRSPEMDAADGDLEALIAKAQVHEPVATAMADSTLDSTVPDNVIITPSTVQPSFLISFLVDARGGAMRGCRHSGVRIIIPPRKTAQPTRITCRYLRKDKLAHPPPLSEGEALASRILEMSPHGVQFLGPVILEVPHFASLRGREREIVILRSDDGQHWREHQLQATEDAVQEVLNESFNAEELSQLDDLHTSRITRILTADFPMYFAVVTRIRQEVHCVGPEGGVILSTVVPRVQAIFPDGSLTKTIKVSVQAQVVPQEIVTRLHGNRVAVSPIVTVEPRRRKFHKPITLCIPLPQSSNKGMLTQYSGQPGHDPPTLRLLCSITGGSAPAQWEDITGTTQLTFTGEDVSFTTTVSARFWLMDCQTPRDAARMAQEVYNEAIAVPYMAKFVVFARRTFPTEGQLRVFCMTDDKEDKTLEKQEHFIEVAKSKEVEVLSERHQFLEFAGNIVPVTKSGDQLSLYFLPFQENRLAFMIKTRQRDDEEASTGGRIAFMKEPKTRAESLPPQQPLCTLAITLPSYTGQESPVVPIPTETTPSIMSKYSYALNEEGDPEGLPLTQVSRLIGADWHRLARALNVPDSDIRLVRQQLVGREPISVLRIWHTLEKDAATPEALRNALRRIGRDDVVRRIGSDEESVDADASSMSYISAPLSATSAVLPATALYIGKQTLPEEHIVSVIQKPEPVVKNEASESVFAPATERYELLDKEPEMEPYALRFSTETAYDESKAPQTISHPVPVESSSQGPGSLPQTADEMEVPASEIRTVRRTERHVHGTPDERTIITTYEDDIPINEEVTDHTVPLNDEEREKWNRMLQEAQDDVQIQGVRDDFRRVSDQGDSNIEKPQLLSYAHELPHEDVTTVYSNADSTKPAKEFHRVVREQIETDDGTVVKTTVETSHVMRATPEDEYIVSEPMDEEEGTSGPGVYGHEEPSERKHKGSGDEGDEGHVIDTEGIPIIQGYAVTENVNSGVTEREISPEVRPRLVESETKVAGNLETSESTIKTETVETKLTESSLHGSNEEDEKITGDDKPIASSEQFERKRTASLAAALLSAEHAPGHKAFVHFVRPSGDSTLIECENADDNSENPLPTAENIIANLLRTLKVLEMSDTDRYTSALQRLQDLEQELRAAGAICPPDSKILDSVAKAISDAHPNADVQIRYNTSRHTKSTKTVFETETPAMEGLDAQNIQRLHQQLIDNLMTDQKHESAAEGFTSQDGSVVVSKKMTRIVTTTKTTIPGDLIRLKVNEQVYSGTVDPQDQHIHLVPIIQDFAQPQQQQQHQTQQPQ</sequence>
<dbReference type="Gene3D" id="2.60.40.2660">
    <property type="match status" value="1"/>
</dbReference>
<keyword evidence="4" id="KW-0597">Phosphoprotein</keyword>
<feature type="repeat" description="ANK" evidence="9">
    <location>
        <begin position="456"/>
        <end position="488"/>
    </location>
</feature>
<evidence type="ECO:0000259" key="12">
    <source>
        <dbReference type="PROSITE" id="PS51145"/>
    </source>
</evidence>
<dbReference type="STRING" id="51028.A0A0N4V5Q5"/>
<feature type="repeat" description="ANK" evidence="9">
    <location>
        <begin position="423"/>
        <end position="455"/>
    </location>
</feature>
<dbReference type="GO" id="GO:0007165">
    <property type="term" value="P:signal transduction"/>
    <property type="evidence" value="ECO:0007669"/>
    <property type="project" value="InterPro"/>
</dbReference>
<feature type="compositionally biased region" description="Polar residues" evidence="10">
    <location>
        <begin position="1567"/>
        <end position="1587"/>
    </location>
</feature>
<evidence type="ECO:0000256" key="4">
    <source>
        <dbReference type="ARBA" id="ARBA00022553"/>
    </source>
</evidence>
<dbReference type="Pfam" id="PF13857">
    <property type="entry name" value="Ank_5"/>
    <property type="match status" value="1"/>
</dbReference>
<evidence type="ECO:0000256" key="9">
    <source>
        <dbReference type="PROSITE-ProRule" id="PRU00023"/>
    </source>
</evidence>
<dbReference type="FunFam" id="1.25.40.20:FF:000003">
    <property type="entry name" value="Ankyrin, isoform B"/>
    <property type="match status" value="1"/>
</dbReference>
<feature type="repeat" description="ANK" evidence="9">
    <location>
        <begin position="588"/>
        <end position="620"/>
    </location>
</feature>
<dbReference type="GO" id="GO:0016020">
    <property type="term" value="C:membrane"/>
    <property type="evidence" value="ECO:0007669"/>
    <property type="project" value="UniProtKB-SubCell"/>
</dbReference>
<feature type="repeat" description="ANK" evidence="9">
    <location>
        <begin position="159"/>
        <end position="191"/>
    </location>
</feature>
<keyword evidence="8" id="KW-0206">Cytoskeleton</keyword>
<feature type="repeat" description="ANK" evidence="9">
    <location>
        <begin position="258"/>
        <end position="290"/>
    </location>
</feature>
<evidence type="ECO:0000256" key="8">
    <source>
        <dbReference type="ARBA" id="ARBA00023212"/>
    </source>
</evidence>
<dbReference type="PRINTS" id="PR01415">
    <property type="entry name" value="ANKYRIN"/>
</dbReference>
<dbReference type="InterPro" id="IPR000906">
    <property type="entry name" value="ZU5_dom"/>
</dbReference>
<feature type="compositionally biased region" description="Basic and acidic residues" evidence="10">
    <location>
        <begin position="1808"/>
        <end position="1825"/>
    </location>
</feature>
<accession>A0A0N4V5Q5</accession>
<dbReference type="Pfam" id="PF12796">
    <property type="entry name" value="Ank_2"/>
    <property type="match status" value="5"/>
</dbReference>
<dbReference type="FunFam" id="2.60.220.30:FF:000001">
    <property type="entry name" value="Ankyrin-3 isoform 2"/>
    <property type="match status" value="1"/>
</dbReference>
<feature type="repeat" description="ANK" evidence="9">
    <location>
        <begin position="324"/>
        <end position="356"/>
    </location>
</feature>
<feature type="repeat" description="ANK" evidence="9">
    <location>
        <begin position="225"/>
        <end position="257"/>
    </location>
</feature>
<dbReference type="GO" id="GO:0005856">
    <property type="term" value="C:cytoskeleton"/>
    <property type="evidence" value="ECO:0007669"/>
    <property type="project" value="UniProtKB-SubCell"/>
</dbReference>
<evidence type="ECO:0000313" key="14">
    <source>
        <dbReference type="Proteomes" id="UP000274131"/>
    </source>
</evidence>
<feature type="repeat" description="ANK" evidence="9">
    <location>
        <begin position="192"/>
        <end position="224"/>
    </location>
</feature>
<dbReference type="InterPro" id="IPR000488">
    <property type="entry name" value="Death_dom"/>
</dbReference>
<dbReference type="InterPro" id="IPR011029">
    <property type="entry name" value="DEATH-like_dom_sf"/>
</dbReference>
<feature type="domain" description="ZU5" evidence="12">
    <location>
        <begin position="891"/>
        <end position="1048"/>
    </location>
</feature>
<feature type="compositionally biased region" description="Acidic residues" evidence="10">
    <location>
        <begin position="1746"/>
        <end position="1756"/>
    </location>
</feature>
<dbReference type="InterPro" id="IPR040745">
    <property type="entry name" value="Ankyrin_UPA"/>
</dbReference>
<keyword evidence="7" id="KW-0472">Membrane</keyword>
<dbReference type="Gene3D" id="1.25.40.20">
    <property type="entry name" value="Ankyrin repeat-containing domain"/>
    <property type="match status" value="3"/>
</dbReference>
<dbReference type="InterPro" id="IPR051165">
    <property type="entry name" value="Multifunctional_ANK_Repeat"/>
</dbReference>
<feature type="compositionally biased region" description="Polar residues" evidence="10">
    <location>
        <begin position="1831"/>
        <end position="1840"/>
    </location>
</feature>
<dbReference type="SMART" id="SM00005">
    <property type="entry name" value="DEATH"/>
    <property type="match status" value="1"/>
</dbReference>
<feature type="repeat" description="ANK" evidence="9">
    <location>
        <begin position="522"/>
        <end position="554"/>
    </location>
</feature>
<feature type="region of interest" description="Disordered" evidence="10">
    <location>
        <begin position="1746"/>
        <end position="1785"/>
    </location>
</feature>
<dbReference type="Gene3D" id="1.10.533.10">
    <property type="entry name" value="Death Domain, Fas"/>
    <property type="match status" value="1"/>
</dbReference>
<feature type="compositionally biased region" description="Basic and acidic residues" evidence="10">
    <location>
        <begin position="1861"/>
        <end position="1876"/>
    </location>
</feature>
<feature type="repeat" description="ANK" evidence="9">
    <location>
        <begin position="126"/>
        <end position="158"/>
    </location>
</feature>
<reference evidence="13 14" key="2">
    <citation type="submission" date="2018-10" db="EMBL/GenBank/DDBJ databases">
        <authorList>
            <consortium name="Pathogen Informatics"/>
        </authorList>
    </citation>
    <scope>NUCLEOTIDE SEQUENCE [LARGE SCALE GENOMIC DNA]</scope>
</reference>
<dbReference type="Gene3D" id="2.60.220.30">
    <property type="match status" value="2"/>
</dbReference>
<comment type="subcellular location">
    <subcellularLocation>
        <location evidence="1">Cytoplasm</location>
        <location evidence="1">Cytoskeleton</location>
    </subcellularLocation>
    <subcellularLocation>
        <location evidence="2">Membrane</location>
    </subcellularLocation>
</comment>
<feature type="domain" description="ZU5" evidence="12">
    <location>
        <begin position="1050"/>
        <end position="1194"/>
    </location>
</feature>
<dbReference type="InterPro" id="IPR036770">
    <property type="entry name" value="Ankyrin_rpt-contain_sf"/>
</dbReference>
<feature type="repeat" description="ANK" evidence="9">
    <location>
        <begin position="390"/>
        <end position="422"/>
    </location>
</feature>
<evidence type="ECO:0000313" key="13">
    <source>
        <dbReference type="EMBL" id="VDD90430.1"/>
    </source>
</evidence>
<dbReference type="Proteomes" id="UP000274131">
    <property type="component" value="Unassembled WGS sequence"/>
</dbReference>
<dbReference type="PROSITE" id="PS50088">
    <property type="entry name" value="ANK_REPEAT"/>
    <property type="match status" value="18"/>
</dbReference>
<feature type="repeat" description="ANK" evidence="9">
    <location>
        <begin position="555"/>
        <end position="587"/>
    </location>
</feature>
<dbReference type="PROSITE" id="PS50017">
    <property type="entry name" value="DEATH_DOMAIN"/>
    <property type="match status" value="1"/>
</dbReference>
<dbReference type="Pfam" id="PF13637">
    <property type="entry name" value="Ank_4"/>
    <property type="match status" value="1"/>
</dbReference>
<evidence type="ECO:0000256" key="5">
    <source>
        <dbReference type="ARBA" id="ARBA00022737"/>
    </source>
</evidence>
<evidence type="ECO:0000256" key="6">
    <source>
        <dbReference type="ARBA" id="ARBA00023043"/>
    </source>
</evidence>
<dbReference type="SUPFAM" id="SSF47986">
    <property type="entry name" value="DEATH domain"/>
    <property type="match status" value="1"/>
</dbReference>
<dbReference type="SUPFAM" id="SSF48403">
    <property type="entry name" value="Ankyrin repeat"/>
    <property type="match status" value="2"/>
</dbReference>
<dbReference type="OrthoDB" id="20872at2759"/>
<feature type="repeat" description="ANK" evidence="9">
    <location>
        <begin position="489"/>
        <end position="521"/>
    </location>
</feature>
<dbReference type="Pfam" id="PF00531">
    <property type="entry name" value="Death"/>
    <property type="match status" value="1"/>
</dbReference>
<evidence type="ECO:0000256" key="10">
    <source>
        <dbReference type="SAM" id="MobiDB-lite"/>
    </source>
</evidence>
<feature type="repeat" description="ANK" evidence="9">
    <location>
        <begin position="621"/>
        <end position="653"/>
    </location>
</feature>
<keyword evidence="6 9" id="KW-0040">ANK repeat</keyword>
<dbReference type="PROSITE" id="PS50297">
    <property type="entry name" value="ANK_REP_REGION"/>
    <property type="match status" value="18"/>
</dbReference>
<proteinExistence type="predicted"/>
<reference evidence="15" key="1">
    <citation type="submission" date="2016-04" db="UniProtKB">
        <authorList>
            <consortium name="WormBaseParasite"/>
        </authorList>
    </citation>
    <scope>IDENTIFICATION</scope>
</reference>
<dbReference type="Pfam" id="PF00791">
    <property type="entry name" value="ZU5"/>
    <property type="match status" value="1"/>
</dbReference>
<feature type="repeat" description="ANK" evidence="9">
    <location>
        <begin position="64"/>
        <end position="87"/>
    </location>
</feature>
<evidence type="ECO:0000256" key="3">
    <source>
        <dbReference type="ARBA" id="ARBA00022490"/>
    </source>
</evidence>
<organism evidence="15">
    <name type="scientific">Enterobius vermicularis</name>
    <name type="common">Human pinworm</name>
    <dbReference type="NCBI Taxonomy" id="51028"/>
    <lineage>
        <taxon>Eukaryota</taxon>
        <taxon>Metazoa</taxon>
        <taxon>Ecdysozoa</taxon>
        <taxon>Nematoda</taxon>
        <taxon>Chromadorea</taxon>
        <taxon>Rhabditida</taxon>
        <taxon>Spirurina</taxon>
        <taxon>Oxyuridomorpha</taxon>
        <taxon>Oxyuroidea</taxon>
        <taxon>Oxyuridae</taxon>
        <taxon>Enterobius</taxon>
    </lineage>
</organism>